<comment type="caution">
    <text evidence="2">The sequence shown here is derived from an EMBL/GenBank/DDBJ whole genome shotgun (WGS) entry which is preliminary data.</text>
</comment>
<keyword evidence="3" id="KW-1185">Reference proteome</keyword>
<feature type="compositionally biased region" description="Basic and acidic residues" evidence="1">
    <location>
        <begin position="80"/>
        <end position="90"/>
    </location>
</feature>
<feature type="compositionally biased region" description="Low complexity" evidence="1">
    <location>
        <begin position="62"/>
        <end position="79"/>
    </location>
</feature>
<feature type="region of interest" description="Disordered" evidence="1">
    <location>
        <begin position="57"/>
        <end position="99"/>
    </location>
</feature>
<reference evidence="2 3" key="1">
    <citation type="submission" date="2018-04" db="EMBL/GenBank/DDBJ databases">
        <title>The genome of golden apple snail Pomacea canaliculata provides insight into stress tolerance and invasive adaptation.</title>
        <authorList>
            <person name="Liu C."/>
            <person name="Liu B."/>
            <person name="Ren Y."/>
            <person name="Zhang Y."/>
            <person name="Wang H."/>
            <person name="Li S."/>
            <person name="Jiang F."/>
            <person name="Yin L."/>
            <person name="Zhang G."/>
            <person name="Qian W."/>
            <person name="Fan W."/>
        </authorList>
    </citation>
    <scope>NUCLEOTIDE SEQUENCE [LARGE SCALE GENOMIC DNA]</scope>
    <source>
        <strain evidence="2">SZHN2017</strain>
        <tissue evidence="2">Muscle</tissue>
    </source>
</reference>
<name>A0A2T7NDY6_POMCA</name>
<dbReference type="AlphaFoldDB" id="A0A2T7NDY6"/>
<dbReference type="Proteomes" id="UP000245119">
    <property type="component" value="Linkage Group LG13"/>
</dbReference>
<accession>A0A2T7NDY6</accession>
<evidence type="ECO:0000256" key="1">
    <source>
        <dbReference type="SAM" id="MobiDB-lite"/>
    </source>
</evidence>
<evidence type="ECO:0000313" key="2">
    <source>
        <dbReference type="EMBL" id="PVD19388.1"/>
    </source>
</evidence>
<organism evidence="2 3">
    <name type="scientific">Pomacea canaliculata</name>
    <name type="common">Golden apple snail</name>
    <dbReference type="NCBI Taxonomy" id="400727"/>
    <lineage>
        <taxon>Eukaryota</taxon>
        <taxon>Metazoa</taxon>
        <taxon>Spiralia</taxon>
        <taxon>Lophotrochozoa</taxon>
        <taxon>Mollusca</taxon>
        <taxon>Gastropoda</taxon>
        <taxon>Caenogastropoda</taxon>
        <taxon>Architaenioglossa</taxon>
        <taxon>Ampullarioidea</taxon>
        <taxon>Ampullariidae</taxon>
        <taxon>Pomacea</taxon>
    </lineage>
</organism>
<dbReference type="OrthoDB" id="6152580at2759"/>
<protein>
    <submittedName>
        <fullName evidence="2">Uncharacterized protein</fullName>
    </submittedName>
</protein>
<evidence type="ECO:0000313" key="3">
    <source>
        <dbReference type="Proteomes" id="UP000245119"/>
    </source>
</evidence>
<gene>
    <name evidence="2" type="ORF">C0Q70_19876</name>
</gene>
<feature type="compositionally biased region" description="Gly residues" evidence="1">
    <location>
        <begin position="134"/>
        <end position="151"/>
    </location>
</feature>
<feature type="region of interest" description="Disordered" evidence="1">
    <location>
        <begin position="129"/>
        <end position="186"/>
    </location>
</feature>
<sequence>MPISRAAAYLKRNRTTHSWAGDSNLMSRSCPNTQTLHDHMLQTRAAGVDTRYNRLSTNVVYRSPPSSCSSSPGRSTSSEKSSRGDKKSLERPSSSYSYDGGFFISANNASKDFFVIDPEWVSEDQTVKKLAPTGDGGSGGRSAEGGGGGGTSNTNNSWRRSFMWSSYRRSKSAPPPKYRNPITWKY</sequence>
<dbReference type="EMBL" id="PZQS01000013">
    <property type="protein sequence ID" value="PVD19388.1"/>
    <property type="molecule type" value="Genomic_DNA"/>
</dbReference>
<proteinExistence type="predicted"/>